<proteinExistence type="predicted"/>
<name>D9TPI0_THETC</name>
<gene>
    <name evidence="1" type="ordered locus">Tthe_0185</name>
</gene>
<sequence>MMFKCAWCKKKIKENGPIFGLNVKFAEEANLNKEGGKIIQVYIKSKNISVPMIVTAADSEAKKHGQDGIFAVCSEKCGNKLRETLQEDLRFKFTNFQI</sequence>
<protein>
    <submittedName>
        <fullName evidence="1">Uncharacterized protein</fullName>
    </submittedName>
</protein>
<dbReference type="HOGENOM" id="CLU_168898_0_0_9"/>
<dbReference type="eggNOG" id="ENOG50335RP">
    <property type="taxonomic scope" value="Bacteria"/>
</dbReference>
<evidence type="ECO:0000313" key="2">
    <source>
        <dbReference type="Proteomes" id="UP000001626"/>
    </source>
</evidence>
<dbReference type="KEGG" id="ttm:Tthe_0185"/>
<dbReference type="EMBL" id="CP002171">
    <property type="protein sequence ID" value="ADL67762.1"/>
    <property type="molecule type" value="Genomic_DNA"/>
</dbReference>
<dbReference type="AlphaFoldDB" id="D9TPI0"/>
<evidence type="ECO:0000313" key="1">
    <source>
        <dbReference type="EMBL" id="ADL67762.1"/>
    </source>
</evidence>
<organism evidence="1 2">
    <name type="scientific">Thermoanaerobacterium thermosaccharolyticum (strain ATCC 7956 / DSM 571 / NCIMB 9385 / NCA 3814 / NCTC 13789 / WDCM 00135 / 2032)</name>
    <name type="common">Clostridium thermosaccharolyticum</name>
    <dbReference type="NCBI Taxonomy" id="580327"/>
    <lineage>
        <taxon>Bacteria</taxon>
        <taxon>Bacillati</taxon>
        <taxon>Bacillota</taxon>
        <taxon>Clostridia</taxon>
        <taxon>Thermoanaerobacterales</taxon>
        <taxon>Thermoanaerobacteraceae</taxon>
        <taxon>Thermoanaerobacterium</taxon>
    </lineage>
</organism>
<dbReference type="RefSeq" id="WP_013296741.1">
    <property type="nucleotide sequence ID" value="NC_014410.1"/>
</dbReference>
<accession>D9TPI0</accession>
<reference evidence="1 2" key="1">
    <citation type="submission" date="2010-08" db="EMBL/GenBank/DDBJ databases">
        <title>Complete sequence of Thermoanaerobacterium thermosaccharolyticum DSM 571.</title>
        <authorList>
            <consortium name="US DOE Joint Genome Institute"/>
            <person name="Lucas S."/>
            <person name="Copeland A."/>
            <person name="Lapidus A."/>
            <person name="Cheng J.-F."/>
            <person name="Bruce D."/>
            <person name="Goodwin L."/>
            <person name="Pitluck S."/>
            <person name="Teshima H."/>
            <person name="Detter J.C."/>
            <person name="Han C."/>
            <person name="Tapia R."/>
            <person name="Land M."/>
            <person name="Hauser L."/>
            <person name="Chang Y.-J."/>
            <person name="Jeffries C."/>
            <person name="Kyrpides N."/>
            <person name="Ivanova N."/>
            <person name="Mikhailova N."/>
            <person name="Hemme C.L."/>
            <person name="Woyke T."/>
        </authorList>
    </citation>
    <scope>NUCLEOTIDE SEQUENCE [LARGE SCALE GENOMIC DNA]</scope>
    <source>
        <strain evidence="2">ATCC 7956 / DSM 571 / NCIMB 9385 / NCA 3814 / NCTC 13789 / WDCM 00135 / 2032</strain>
    </source>
</reference>
<dbReference type="GeneID" id="93863077"/>
<dbReference type="Proteomes" id="UP000001626">
    <property type="component" value="Chromosome"/>
</dbReference>
<keyword evidence="2" id="KW-1185">Reference proteome</keyword>